<dbReference type="InterPro" id="IPR029060">
    <property type="entry name" value="PIN-like_dom_sf"/>
</dbReference>
<name>A0A5Q2MXE1_9FIRM</name>
<organism evidence="9 10">
    <name type="scientific">Heliorestis convoluta</name>
    <dbReference type="NCBI Taxonomy" id="356322"/>
    <lineage>
        <taxon>Bacteria</taxon>
        <taxon>Bacillati</taxon>
        <taxon>Bacillota</taxon>
        <taxon>Clostridia</taxon>
        <taxon>Eubacteriales</taxon>
        <taxon>Heliobacteriaceae</taxon>
        <taxon>Heliorestis</taxon>
    </lineage>
</organism>
<dbReference type="Pfam" id="PF01850">
    <property type="entry name" value="PIN"/>
    <property type="match status" value="1"/>
</dbReference>
<evidence type="ECO:0000256" key="2">
    <source>
        <dbReference type="ARBA" id="ARBA00022649"/>
    </source>
</evidence>
<proteinExistence type="inferred from homology"/>
<evidence type="ECO:0000313" key="9">
    <source>
        <dbReference type="EMBL" id="QGG47364.1"/>
    </source>
</evidence>
<evidence type="ECO:0000256" key="4">
    <source>
        <dbReference type="ARBA" id="ARBA00022723"/>
    </source>
</evidence>
<keyword evidence="6" id="KW-0460">Magnesium</keyword>
<dbReference type="InterPro" id="IPR050556">
    <property type="entry name" value="Type_II_TA_system_RNase"/>
</dbReference>
<keyword evidence="4" id="KW-0479">Metal-binding</keyword>
<evidence type="ECO:0000256" key="3">
    <source>
        <dbReference type="ARBA" id="ARBA00022722"/>
    </source>
</evidence>
<dbReference type="GO" id="GO:0046872">
    <property type="term" value="F:metal ion binding"/>
    <property type="evidence" value="ECO:0007669"/>
    <property type="project" value="UniProtKB-KW"/>
</dbReference>
<comment type="cofactor">
    <cofactor evidence="1">
        <name>Mg(2+)</name>
        <dbReference type="ChEBI" id="CHEBI:18420"/>
    </cofactor>
</comment>
<dbReference type="GO" id="GO:0004518">
    <property type="term" value="F:nuclease activity"/>
    <property type="evidence" value="ECO:0007669"/>
    <property type="project" value="UniProtKB-KW"/>
</dbReference>
<keyword evidence="10" id="KW-1185">Reference proteome</keyword>
<dbReference type="GO" id="GO:0016787">
    <property type="term" value="F:hydrolase activity"/>
    <property type="evidence" value="ECO:0007669"/>
    <property type="project" value="UniProtKB-KW"/>
</dbReference>
<accession>A0A5Q2MXE1</accession>
<keyword evidence="2" id="KW-1277">Toxin-antitoxin system</keyword>
<dbReference type="EMBL" id="CP045875">
    <property type="protein sequence ID" value="QGG47364.1"/>
    <property type="molecule type" value="Genomic_DNA"/>
</dbReference>
<keyword evidence="5 9" id="KW-0378">Hydrolase</keyword>
<gene>
    <name evidence="9" type="primary">vapC</name>
    <name evidence="9" type="ORF">FTV88_1217</name>
</gene>
<dbReference type="PANTHER" id="PTHR33653">
    <property type="entry name" value="RIBONUCLEASE VAPC2"/>
    <property type="match status" value="1"/>
</dbReference>
<sequence>MNGYLLDTNILIDWIRHFRRSRPKNEKQRFCQESAKELIESLILDDQPLFTSCHTLKELLQYPHLSIEEEARIIDKLPRFVGILSTTADVAQVAGMLSRQSYEYREHHIEDCYIAATAIHYKLPLLTRNPDDYHYVEHPDLKISVPYQEP</sequence>
<comment type="similarity">
    <text evidence="7">Belongs to the PINc/VapC protein family.</text>
</comment>
<reference evidence="10" key="1">
    <citation type="submission" date="2019-11" db="EMBL/GenBank/DDBJ databases">
        <title>Genome sequence of Heliorestis convoluta strain HH, an alkaliphilic and minimalistic phototrophic bacterium from a soda lake in Egypt.</title>
        <authorList>
            <person name="Dewey E.D."/>
            <person name="Stokes L.M."/>
            <person name="Burchell B.M."/>
            <person name="Shaffer K.N."/>
            <person name="Huntington A.M."/>
            <person name="Baker J.M."/>
            <person name="Nadendla S."/>
            <person name="Giglio M.G."/>
            <person name="Touchman J.W."/>
            <person name="Blankenship R.E."/>
            <person name="Madigan M.T."/>
            <person name="Sattley W.M."/>
        </authorList>
    </citation>
    <scope>NUCLEOTIDE SEQUENCE [LARGE SCALE GENOMIC DNA]</scope>
    <source>
        <strain evidence="10">HH</strain>
    </source>
</reference>
<evidence type="ECO:0000259" key="8">
    <source>
        <dbReference type="Pfam" id="PF01850"/>
    </source>
</evidence>
<evidence type="ECO:0000313" key="10">
    <source>
        <dbReference type="Proteomes" id="UP000366051"/>
    </source>
</evidence>
<protein>
    <submittedName>
        <fullName evidence="9">Type II toxin-antitoxin system VapC family toxin</fullName>
        <ecNumber evidence="9">3.1.-.-</ecNumber>
    </submittedName>
</protein>
<evidence type="ECO:0000256" key="1">
    <source>
        <dbReference type="ARBA" id="ARBA00001946"/>
    </source>
</evidence>
<evidence type="ECO:0000256" key="7">
    <source>
        <dbReference type="ARBA" id="ARBA00038093"/>
    </source>
</evidence>
<dbReference type="SUPFAM" id="SSF88723">
    <property type="entry name" value="PIN domain-like"/>
    <property type="match status" value="1"/>
</dbReference>
<dbReference type="KEGG" id="hcv:FTV88_1217"/>
<evidence type="ECO:0000256" key="5">
    <source>
        <dbReference type="ARBA" id="ARBA00022801"/>
    </source>
</evidence>
<dbReference type="OrthoDB" id="5368631at2"/>
<dbReference type="InterPro" id="IPR002716">
    <property type="entry name" value="PIN_dom"/>
</dbReference>
<dbReference type="EC" id="3.1.-.-" evidence="9"/>
<evidence type="ECO:0000256" key="6">
    <source>
        <dbReference type="ARBA" id="ARBA00022842"/>
    </source>
</evidence>
<feature type="domain" description="PIN" evidence="8">
    <location>
        <begin position="4"/>
        <end position="131"/>
    </location>
</feature>
<dbReference type="Gene3D" id="3.40.50.1010">
    <property type="entry name" value="5'-nuclease"/>
    <property type="match status" value="1"/>
</dbReference>
<dbReference type="PANTHER" id="PTHR33653:SF1">
    <property type="entry name" value="RIBONUCLEASE VAPC2"/>
    <property type="match status" value="1"/>
</dbReference>
<dbReference type="RefSeq" id="WP_153724760.1">
    <property type="nucleotide sequence ID" value="NZ_CP045875.1"/>
</dbReference>
<dbReference type="Proteomes" id="UP000366051">
    <property type="component" value="Chromosome"/>
</dbReference>
<dbReference type="AlphaFoldDB" id="A0A5Q2MXE1"/>
<keyword evidence="3" id="KW-0540">Nuclease</keyword>